<dbReference type="AlphaFoldDB" id="A0A840RTL2"/>
<keyword evidence="2" id="KW-1185">Reference proteome</keyword>
<dbReference type="RefSeq" id="WP_260326412.1">
    <property type="nucleotide sequence ID" value="NZ_JACHHQ010000004.1"/>
</dbReference>
<keyword evidence="1" id="KW-0378">Hydrolase</keyword>
<evidence type="ECO:0000313" key="1">
    <source>
        <dbReference type="EMBL" id="MBB5200378.1"/>
    </source>
</evidence>
<name>A0A840RTL2_9BURK</name>
<evidence type="ECO:0000313" key="2">
    <source>
        <dbReference type="Proteomes" id="UP000571084"/>
    </source>
</evidence>
<reference evidence="1 2" key="1">
    <citation type="submission" date="2020-08" db="EMBL/GenBank/DDBJ databases">
        <title>Genomic Encyclopedia of Type Strains, Phase IV (KMG-IV): sequencing the most valuable type-strain genomes for metagenomic binning, comparative biology and taxonomic classification.</title>
        <authorList>
            <person name="Goeker M."/>
        </authorList>
    </citation>
    <scope>NUCLEOTIDE SEQUENCE [LARGE SCALE GENOMIC DNA]</scope>
    <source>
        <strain evidence="1 2">DSM 23240</strain>
    </source>
</reference>
<organism evidence="1 2">
    <name type="scientific">Glaciimonas immobilis</name>
    <dbReference type="NCBI Taxonomy" id="728004"/>
    <lineage>
        <taxon>Bacteria</taxon>
        <taxon>Pseudomonadati</taxon>
        <taxon>Pseudomonadota</taxon>
        <taxon>Betaproteobacteria</taxon>
        <taxon>Burkholderiales</taxon>
        <taxon>Oxalobacteraceae</taxon>
        <taxon>Glaciimonas</taxon>
    </lineage>
</organism>
<dbReference type="Proteomes" id="UP000571084">
    <property type="component" value="Unassembled WGS sequence"/>
</dbReference>
<proteinExistence type="predicted"/>
<keyword evidence="1" id="KW-0255">Endonuclease</keyword>
<keyword evidence="1" id="KW-0540">Nuclease</keyword>
<sequence>MDSGTQTQGAVILSQCRMVDLVERSAKRIETAPIYIIQEALGELQAAIDLEE</sequence>
<dbReference type="GO" id="GO:0004519">
    <property type="term" value="F:endonuclease activity"/>
    <property type="evidence" value="ECO:0007669"/>
    <property type="project" value="UniProtKB-KW"/>
</dbReference>
<dbReference type="EMBL" id="JACHHQ010000004">
    <property type="protein sequence ID" value="MBB5200378.1"/>
    <property type="molecule type" value="Genomic_DNA"/>
</dbReference>
<gene>
    <name evidence="1" type="ORF">HNR39_002213</name>
</gene>
<comment type="caution">
    <text evidence="1">The sequence shown here is derived from an EMBL/GenBank/DDBJ whole genome shotgun (WGS) entry which is preliminary data.</text>
</comment>
<protein>
    <submittedName>
        <fullName evidence="1">mRNA-degrading endonuclease toxin of MazEF toxin-antitoxin module</fullName>
    </submittedName>
</protein>
<accession>A0A840RTL2</accession>